<evidence type="ECO:0000256" key="1">
    <source>
        <dbReference type="ARBA" id="ARBA00004138"/>
    </source>
</evidence>
<accession>A0A8V5GG90</accession>
<dbReference type="Proteomes" id="UP000694405">
    <property type="component" value="Unassembled WGS sequence"/>
</dbReference>
<dbReference type="AlphaFoldDB" id="A0A8V5GG90"/>
<feature type="region of interest" description="Disordered" evidence="6">
    <location>
        <begin position="1"/>
        <end position="26"/>
    </location>
</feature>
<dbReference type="GO" id="GO:0035720">
    <property type="term" value="P:intraciliary anterograde transport"/>
    <property type="evidence" value="ECO:0007669"/>
    <property type="project" value="TreeGrafter"/>
</dbReference>
<keyword evidence="5" id="KW-0966">Cell projection</keyword>
<evidence type="ECO:0000256" key="5">
    <source>
        <dbReference type="ARBA" id="ARBA00023273"/>
    </source>
</evidence>
<sequence>MMLSRAKPAVADTPPPLDRRRKKGKKVPQLEELLALRDFTGAIALLEFKRQVGEQEEDTDLWMGYCAFHLGDYKRALESLLLYSQGQIPLLSVSSRSWSTLWGISRAL</sequence>
<name>A0A8V5GG90_MELUD</name>
<evidence type="ECO:0000256" key="3">
    <source>
        <dbReference type="ARBA" id="ARBA00022737"/>
    </source>
</evidence>
<evidence type="ECO:0000256" key="2">
    <source>
        <dbReference type="ARBA" id="ARBA00019387"/>
    </source>
</evidence>
<reference evidence="7" key="3">
    <citation type="submission" date="2025-09" db="UniProtKB">
        <authorList>
            <consortium name="Ensembl"/>
        </authorList>
    </citation>
    <scope>IDENTIFICATION</scope>
</reference>
<dbReference type="InterPro" id="IPR030511">
    <property type="entry name" value="TTC26"/>
</dbReference>
<comment type="subcellular location">
    <subcellularLocation>
        <location evidence="1">Cell projection</location>
        <location evidence="1">Cilium</location>
    </subcellularLocation>
</comment>
<reference evidence="7" key="2">
    <citation type="submission" date="2025-08" db="UniProtKB">
        <authorList>
            <consortium name="Ensembl"/>
        </authorList>
    </citation>
    <scope>IDENTIFICATION</scope>
</reference>
<dbReference type="PANTHER" id="PTHR14781">
    <property type="entry name" value="INTRAFLAGELLAR TRANSPORT PROTEIN 56"/>
    <property type="match status" value="1"/>
</dbReference>
<dbReference type="GO" id="GO:0036064">
    <property type="term" value="C:ciliary basal body"/>
    <property type="evidence" value="ECO:0007669"/>
    <property type="project" value="TreeGrafter"/>
</dbReference>
<keyword evidence="4" id="KW-0802">TPR repeat</keyword>
<reference evidence="7" key="1">
    <citation type="submission" date="2020-03" db="EMBL/GenBank/DDBJ databases">
        <title>Melopsittacus undulatus (budgerigar) genome, bMelUnd1, maternal haplotype with Z.</title>
        <authorList>
            <person name="Gedman G."/>
            <person name="Mountcastle J."/>
            <person name="Haase B."/>
            <person name="Formenti G."/>
            <person name="Wright T."/>
            <person name="Apodaca J."/>
            <person name="Pelan S."/>
            <person name="Chow W."/>
            <person name="Rhie A."/>
            <person name="Howe K."/>
            <person name="Fedrigo O."/>
            <person name="Jarvis E.D."/>
        </authorList>
    </citation>
    <scope>NUCLEOTIDE SEQUENCE [LARGE SCALE GENOMIC DNA]</scope>
</reference>
<protein>
    <recommendedName>
        <fullName evidence="2">Intraflagellar transport protein 56</fullName>
    </recommendedName>
</protein>
<dbReference type="PANTHER" id="PTHR14781:SF0">
    <property type="entry name" value="INTRAFLAGELLAR TRANSPORT PROTEIN 56"/>
    <property type="match status" value="1"/>
</dbReference>
<dbReference type="GO" id="GO:0030992">
    <property type="term" value="C:intraciliary transport particle B"/>
    <property type="evidence" value="ECO:0007669"/>
    <property type="project" value="TreeGrafter"/>
</dbReference>
<evidence type="ECO:0000256" key="4">
    <source>
        <dbReference type="ARBA" id="ARBA00022803"/>
    </source>
</evidence>
<keyword evidence="3" id="KW-0677">Repeat</keyword>
<keyword evidence="8" id="KW-1185">Reference proteome</keyword>
<gene>
    <name evidence="7" type="primary">LOC117438882</name>
</gene>
<organism evidence="7 8">
    <name type="scientific">Melopsittacus undulatus</name>
    <name type="common">Budgerigar</name>
    <name type="synonym">Psittacus undulatus</name>
    <dbReference type="NCBI Taxonomy" id="13146"/>
    <lineage>
        <taxon>Eukaryota</taxon>
        <taxon>Metazoa</taxon>
        <taxon>Chordata</taxon>
        <taxon>Craniata</taxon>
        <taxon>Vertebrata</taxon>
        <taxon>Euteleostomi</taxon>
        <taxon>Archelosauria</taxon>
        <taxon>Archosauria</taxon>
        <taxon>Dinosauria</taxon>
        <taxon>Saurischia</taxon>
        <taxon>Theropoda</taxon>
        <taxon>Coelurosauria</taxon>
        <taxon>Aves</taxon>
        <taxon>Neognathae</taxon>
        <taxon>Neoaves</taxon>
        <taxon>Telluraves</taxon>
        <taxon>Australaves</taxon>
        <taxon>Psittaciformes</taxon>
        <taxon>Psittaculidae</taxon>
        <taxon>Melopsittacus</taxon>
    </lineage>
</organism>
<proteinExistence type="predicted"/>
<evidence type="ECO:0000313" key="7">
    <source>
        <dbReference type="Ensembl" id="ENSMUNP00000026883.1"/>
    </source>
</evidence>
<dbReference type="GO" id="GO:0120170">
    <property type="term" value="F:intraciliary transport particle B binding"/>
    <property type="evidence" value="ECO:0007669"/>
    <property type="project" value="TreeGrafter"/>
</dbReference>
<dbReference type="Ensembl" id="ENSMUNT00000030169.1">
    <property type="protein sequence ID" value="ENSMUNP00000026883.1"/>
    <property type="gene ID" value="ENSMUNG00000017250.1"/>
</dbReference>
<dbReference type="GO" id="GO:0035735">
    <property type="term" value="P:intraciliary transport involved in cilium assembly"/>
    <property type="evidence" value="ECO:0007669"/>
    <property type="project" value="TreeGrafter"/>
</dbReference>
<dbReference type="GO" id="GO:0097546">
    <property type="term" value="C:ciliary base"/>
    <property type="evidence" value="ECO:0007669"/>
    <property type="project" value="TreeGrafter"/>
</dbReference>
<evidence type="ECO:0000256" key="6">
    <source>
        <dbReference type="SAM" id="MobiDB-lite"/>
    </source>
</evidence>
<evidence type="ECO:0000313" key="8">
    <source>
        <dbReference type="Proteomes" id="UP000694405"/>
    </source>
</evidence>